<keyword evidence="5 6" id="KW-0234">DNA repair</keyword>
<dbReference type="NCBIfam" id="TIGR00632">
    <property type="entry name" value="vsr"/>
    <property type="match status" value="1"/>
</dbReference>
<proteinExistence type="inferred from homology"/>
<dbReference type="Gene3D" id="3.40.960.10">
    <property type="entry name" value="VSR Endonuclease"/>
    <property type="match status" value="1"/>
</dbReference>
<comment type="similarity">
    <text evidence="6">Belongs to the vsr family.</text>
</comment>
<name>A0A838B4K3_9HYPH</name>
<keyword evidence="3 6" id="KW-0227">DNA damage</keyword>
<dbReference type="CDD" id="cd00221">
    <property type="entry name" value="Vsr"/>
    <property type="match status" value="1"/>
</dbReference>
<dbReference type="EC" id="3.1.-.-" evidence="6"/>
<evidence type="ECO:0000256" key="3">
    <source>
        <dbReference type="ARBA" id="ARBA00022763"/>
    </source>
</evidence>
<gene>
    <name evidence="7" type="primary">vsr</name>
    <name evidence="7" type="ORF">H0241_10560</name>
</gene>
<organism evidence="7 8">
    <name type="scientific">Mesorhizobium neociceri</name>
    <dbReference type="NCBI Taxonomy" id="1307853"/>
    <lineage>
        <taxon>Bacteria</taxon>
        <taxon>Pseudomonadati</taxon>
        <taxon>Pseudomonadota</taxon>
        <taxon>Alphaproteobacteria</taxon>
        <taxon>Hyphomicrobiales</taxon>
        <taxon>Phyllobacteriaceae</taxon>
        <taxon>Mesorhizobium</taxon>
    </lineage>
</organism>
<keyword evidence="2 6" id="KW-0255">Endonuclease</keyword>
<evidence type="ECO:0000313" key="7">
    <source>
        <dbReference type="EMBL" id="MBA1140694.1"/>
    </source>
</evidence>
<dbReference type="AlphaFoldDB" id="A0A838B4K3"/>
<evidence type="ECO:0000313" key="8">
    <source>
        <dbReference type="Proteomes" id="UP000558284"/>
    </source>
</evidence>
<keyword evidence="1 6" id="KW-0540">Nuclease</keyword>
<dbReference type="Pfam" id="PF03852">
    <property type="entry name" value="Vsr"/>
    <property type="match status" value="1"/>
</dbReference>
<evidence type="ECO:0000256" key="5">
    <source>
        <dbReference type="ARBA" id="ARBA00023204"/>
    </source>
</evidence>
<dbReference type="EMBL" id="JACDTY010000004">
    <property type="protein sequence ID" value="MBA1140694.1"/>
    <property type="molecule type" value="Genomic_DNA"/>
</dbReference>
<dbReference type="GO" id="GO:0004519">
    <property type="term" value="F:endonuclease activity"/>
    <property type="evidence" value="ECO:0007669"/>
    <property type="project" value="UniProtKB-KW"/>
</dbReference>
<comment type="caution">
    <text evidence="7">The sequence shown here is derived from an EMBL/GenBank/DDBJ whole genome shotgun (WGS) entry which is preliminary data.</text>
</comment>
<sequence length="156" mass="17535">MTDIVDKQTRSRMMAGIRGKDTKPELALRHALHARGFRYRLHSKGIPGRPDLVFPIFRAAVFVHGCFWHRHAGCRYTTTPATRPEFWQSKFEANVTRDGVVYAALLEAGWRVATVWECALRKPDQVAAAAELLVVWLHSGDALLEIGELDVPGSSR</sequence>
<dbReference type="InterPro" id="IPR004603">
    <property type="entry name" value="DNA_mismatch_endonuc_vsr"/>
</dbReference>
<dbReference type="SUPFAM" id="SSF52980">
    <property type="entry name" value="Restriction endonuclease-like"/>
    <property type="match status" value="1"/>
</dbReference>
<keyword evidence="8" id="KW-1185">Reference proteome</keyword>
<dbReference type="GO" id="GO:0006298">
    <property type="term" value="P:mismatch repair"/>
    <property type="evidence" value="ECO:0007669"/>
    <property type="project" value="UniProtKB-UniRule"/>
</dbReference>
<reference evidence="7 8" key="1">
    <citation type="submission" date="2020-07" db="EMBL/GenBank/DDBJ databases">
        <title>Definition of the novel symbiovar canariense within Mesorhizobium novociceri, a new species of genus Mesorhizobium nodulating Cicer canariense in the Caldera de Taburiente National Park (La Palma, Canary Islands).</title>
        <authorList>
            <person name="Leon-Barrios M."/>
            <person name="Perez-Yepez J."/>
            <person name="Flores-Felix J.D."/>
            <person name="Ramirez-Baena M.H."/>
            <person name="Pulido-Suarez L."/>
            <person name="Igual J.M."/>
            <person name="Velazquez E."/>
            <person name="Peix A."/>
        </authorList>
    </citation>
    <scope>NUCLEOTIDE SEQUENCE [LARGE SCALE GENOMIC DNA]</scope>
    <source>
        <strain evidence="7 8">CCANP35</strain>
    </source>
</reference>
<evidence type="ECO:0000256" key="6">
    <source>
        <dbReference type="PIRNR" id="PIRNR018267"/>
    </source>
</evidence>
<dbReference type="InterPro" id="IPR011335">
    <property type="entry name" value="Restrct_endonuc-II-like"/>
</dbReference>
<protein>
    <recommendedName>
        <fullName evidence="6">Very short patch repair endonuclease</fullName>
        <ecNumber evidence="6">3.1.-.-</ecNumber>
    </recommendedName>
</protein>
<keyword evidence="4 6" id="KW-0378">Hydrolase</keyword>
<dbReference type="RefSeq" id="WP_181057362.1">
    <property type="nucleotide sequence ID" value="NZ_JACDTY010000004.1"/>
</dbReference>
<accession>A0A838B4K3</accession>
<evidence type="ECO:0000256" key="2">
    <source>
        <dbReference type="ARBA" id="ARBA00022759"/>
    </source>
</evidence>
<evidence type="ECO:0000256" key="4">
    <source>
        <dbReference type="ARBA" id="ARBA00022801"/>
    </source>
</evidence>
<dbReference type="Proteomes" id="UP000558284">
    <property type="component" value="Unassembled WGS sequence"/>
</dbReference>
<comment type="function">
    <text evidence="6">May nick specific sequences that contain T:G mispairs resulting from m5C-deamination.</text>
</comment>
<evidence type="ECO:0000256" key="1">
    <source>
        <dbReference type="ARBA" id="ARBA00022722"/>
    </source>
</evidence>
<dbReference type="PIRSF" id="PIRSF018267">
    <property type="entry name" value="VSR_endonuc"/>
    <property type="match status" value="1"/>
</dbReference>
<dbReference type="GO" id="GO:0016787">
    <property type="term" value="F:hydrolase activity"/>
    <property type="evidence" value="ECO:0007669"/>
    <property type="project" value="UniProtKB-KW"/>
</dbReference>